<dbReference type="InterPro" id="IPR000719">
    <property type="entry name" value="Prot_kinase_dom"/>
</dbReference>
<dbReference type="InterPro" id="IPR003599">
    <property type="entry name" value="Ig_sub"/>
</dbReference>
<keyword evidence="18" id="KW-0479">Metal-binding</keyword>
<dbReference type="InterPro" id="IPR011009">
    <property type="entry name" value="Kinase-like_dom_sf"/>
</dbReference>
<dbReference type="SUPFAM" id="SSF56112">
    <property type="entry name" value="Protein kinase-like (PK-like)"/>
    <property type="match status" value="1"/>
</dbReference>
<dbReference type="Pfam" id="PF07714">
    <property type="entry name" value="PK_Tyr_Ser-Thr"/>
    <property type="match status" value="1"/>
</dbReference>
<dbReference type="GO" id="GO:0004714">
    <property type="term" value="F:transmembrane receptor protein tyrosine kinase activity"/>
    <property type="evidence" value="ECO:0007669"/>
    <property type="project" value="UniProtKB-EC"/>
</dbReference>
<dbReference type="PIRSF" id="PIRSF000615">
    <property type="entry name" value="TyrPK_CSF1-R"/>
    <property type="match status" value="1"/>
</dbReference>
<dbReference type="Pfam" id="PF13927">
    <property type="entry name" value="Ig_3"/>
    <property type="match status" value="1"/>
</dbReference>
<feature type="domain" description="Ig-like" evidence="21">
    <location>
        <begin position="333"/>
        <end position="421"/>
    </location>
</feature>
<evidence type="ECO:0000256" key="1">
    <source>
        <dbReference type="ARBA" id="ARBA00004167"/>
    </source>
</evidence>
<dbReference type="InterPro" id="IPR001245">
    <property type="entry name" value="Ser-Thr/Tyr_kinase_cat_dom"/>
</dbReference>
<evidence type="ECO:0000256" key="18">
    <source>
        <dbReference type="PIRSR" id="PIRSR000615-3"/>
    </source>
</evidence>
<dbReference type="InterPro" id="IPR036179">
    <property type="entry name" value="Ig-like_dom_sf"/>
</dbReference>
<feature type="binding site" evidence="17">
    <location>
        <position position="671"/>
    </location>
    <ligand>
        <name>ATP</name>
        <dbReference type="ChEBI" id="CHEBI:30616"/>
    </ligand>
</feature>
<dbReference type="PRINTS" id="PR00109">
    <property type="entry name" value="TYRKINASE"/>
</dbReference>
<dbReference type="InterPro" id="IPR007110">
    <property type="entry name" value="Ig-like_dom"/>
</dbReference>
<dbReference type="PROSITE" id="PS50011">
    <property type="entry name" value="PROTEIN_KINASE_DOM"/>
    <property type="match status" value="1"/>
</dbReference>
<keyword evidence="9 19" id="KW-0472">Membrane</keyword>
<evidence type="ECO:0000313" key="22">
    <source>
        <dbReference type="EMBL" id="CAD5115290.1"/>
    </source>
</evidence>
<protein>
    <submittedName>
        <fullName evidence="22">DgyrCDS4282</fullName>
    </submittedName>
</protein>
<reference evidence="22 23" key="1">
    <citation type="submission" date="2020-08" db="EMBL/GenBank/DDBJ databases">
        <authorList>
            <person name="Hejnol A."/>
        </authorList>
    </citation>
    <scope>NUCLEOTIDE SEQUENCE [LARGE SCALE GENOMIC DNA]</scope>
</reference>
<evidence type="ECO:0000256" key="9">
    <source>
        <dbReference type="ARBA" id="ARBA00023136"/>
    </source>
</evidence>
<name>A0A7I8VHY7_9ANNE</name>
<keyword evidence="23" id="KW-1185">Reference proteome</keyword>
<gene>
    <name evidence="22" type="ORF">DGYR_LOCUS4043</name>
</gene>
<dbReference type="EMBL" id="CAJFCJ010000006">
    <property type="protein sequence ID" value="CAD5115290.1"/>
    <property type="molecule type" value="Genomic_DNA"/>
</dbReference>
<comment type="catalytic activity">
    <reaction evidence="15">
        <text>O-phospho-L-tyrosyl-[protein] + H2O = L-tyrosyl-[protein] + phosphate</text>
        <dbReference type="Rhea" id="RHEA:10684"/>
        <dbReference type="Rhea" id="RHEA-COMP:10136"/>
        <dbReference type="Rhea" id="RHEA-COMP:20101"/>
        <dbReference type="ChEBI" id="CHEBI:15377"/>
        <dbReference type="ChEBI" id="CHEBI:43474"/>
        <dbReference type="ChEBI" id="CHEBI:46858"/>
        <dbReference type="ChEBI" id="CHEBI:61978"/>
        <dbReference type="EC" id="3.1.3.48"/>
    </reaction>
</comment>
<dbReference type="CDD" id="cd00096">
    <property type="entry name" value="Ig"/>
    <property type="match status" value="1"/>
</dbReference>
<evidence type="ECO:0000256" key="16">
    <source>
        <dbReference type="PIRSR" id="PIRSR000615-1"/>
    </source>
</evidence>
<evidence type="ECO:0000256" key="13">
    <source>
        <dbReference type="ARBA" id="ARBA00023319"/>
    </source>
</evidence>
<evidence type="ECO:0000256" key="8">
    <source>
        <dbReference type="ARBA" id="ARBA00022989"/>
    </source>
</evidence>
<evidence type="ECO:0000259" key="20">
    <source>
        <dbReference type="PROSITE" id="PS50011"/>
    </source>
</evidence>
<feature type="binding site" evidence="18">
    <location>
        <position position="672"/>
    </location>
    <ligand>
        <name>Mg(2+)</name>
        <dbReference type="ChEBI" id="CHEBI:18420"/>
    </ligand>
</feature>
<dbReference type="PANTHER" id="PTHR24416">
    <property type="entry name" value="TYROSINE-PROTEIN KINASE RECEPTOR"/>
    <property type="match status" value="1"/>
</dbReference>
<keyword evidence="17" id="KW-0547">Nucleotide-binding</keyword>
<evidence type="ECO:0000256" key="2">
    <source>
        <dbReference type="ARBA" id="ARBA00010504"/>
    </source>
</evidence>
<keyword evidence="18" id="KW-0460">Magnesium</keyword>
<feature type="domain" description="Ig-like" evidence="21">
    <location>
        <begin position="248"/>
        <end position="328"/>
    </location>
</feature>
<comment type="catalytic activity">
    <reaction evidence="14">
        <text>L-tyrosyl-[protein] + ATP = O-phospho-L-tyrosyl-[protein] + ADP + H(+)</text>
        <dbReference type="Rhea" id="RHEA:10596"/>
        <dbReference type="Rhea" id="RHEA-COMP:10136"/>
        <dbReference type="Rhea" id="RHEA-COMP:20101"/>
        <dbReference type="ChEBI" id="CHEBI:15378"/>
        <dbReference type="ChEBI" id="CHEBI:30616"/>
        <dbReference type="ChEBI" id="CHEBI:46858"/>
        <dbReference type="ChEBI" id="CHEBI:61978"/>
        <dbReference type="ChEBI" id="CHEBI:456216"/>
        <dbReference type="EC" id="2.7.10.1"/>
    </reaction>
</comment>
<keyword evidence="4" id="KW-0732">Signal</keyword>
<evidence type="ECO:0000259" key="21">
    <source>
        <dbReference type="PROSITE" id="PS50835"/>
    </source>
</evidence>
<feature type="active site" description="Proton acceptor" evidence="16">
    <location>
        <position position="667"/>
    </location>
</feature>
<comment type="subcellular location">
    <subcellularLocation>
        <location evidence="1">Membrane</location>
        <topology evidence="1">Single-pass membrane protein</topology>
    </subcellularLocation>
</comment>
<dbReference type="OrthoDB" id="2413561at2759"/>
<evidence type="ECO:0000256" key="11">
    <source>
        <dbReference type="ARBA" id="ARBA00023170"/>
    </source>
</evidence>
<dbReference type="InterPro" id="IPR003598">
    <property type="entry name" value="Ig_sub2"/>
</dbReference>
<evidence type="ECO:0000256" key="5">
    <source>
        <dbReference type="ARBA" id="ARBA00022737"/>
    </source>
</evidence>
<dbReference type="SUPFAM" id="SSF48726">
    <property type="entry name" value="Immunoglobulin"/>
    <property type="match status" value="4"/>
</dbReference>
<evidence type="ECO:0000256" key="7">
    <source>
        <dbReference type="ARBA" id="ARBA00022912"/>
    </source>
</evidence>
<keyword evidence="7" id="KW-0904">Protein phosphatase</keyword>
<dbReference type="Proteomes" id="UP000549394">
    <property type="component" value="Unassembled WGS sequence"/>
</dbReference>
<dbReference type="InterPro" id="IPR013098">
    <property type="entry name" value="Ig_I-set"/>
</dbReference>
<dbReference type="Gene3D" id="1.10.510.10">
    <property type="entry name" value="Transferase(Phosphotransferase) domain 1"/>
    <property type="match status" value="1"/>
</dbReference>
<dbReference type="Pfam" id="PF00047">
    <property type="entry name" value="ig"/>
    <property type="match status" value="1"/>
</dbReference>
<dbReference type="FunFam" id="2.60.40.10:FF:000010">
    <property type="entry name" value="receptor-type tyrosine-protein phosphatase delta isoform X1"/>
    <property type="match status" value="1"/>
</dbReference>
<keyword evidence="13" id="KW-0393">Immunoglobulin domain</keyword>
<comment type="caution">
    <text evidence="22">The sequence shown here is derived from an EMBL/GenBank/DDBJ whole genome shotgun (WGS) entry which is preliminary data.</text>
</comment>
<keyword evidence="3 19" id="KW-0812">Transmembrane</keyword>
<dbReference type="GO" id="GO:0046872">
    <property type="term" value="F:metal ion binding"/>
    <property type="evidence" value="ECO:0007669"/>
    <property type="project" value="UniProtKB-KW"/>
</dbReference>
<accession>A0A7I8VHY7</accession>
<dbReference type="PROSITE" id="PS00109">
    <property type="entry name" value="PROTEIN_KINASE_TYR"/>
    <property type="match status" value="1"/>
</dbReference>
<comment type="similarity">
    <text evidence="2">Belongs to the protein-tyrosine phosphatase family. Receptor class 2A subfamily.</text>
</comment>
<feature type="transmembrane region" description="Helical" evidence="19">
    <location>
        <begin position="438"/>
        <end position="461"/>
    </location>
</feature>
<dbReference type="AlphaFoldDB" id="A0A7I8VHY7"/>
<dbReference type="GO" id="GO:0016020">
    <property type="term" value="C:membrane"/>
    <property type="evidence" value="ECO:0007669"/>
    <property type="project" value="UniProtKB-SubCell"/>
</dbReference>
<dbReference type="GO" id="GO:0004725">
    <property type="term" value="F:protein tyrosine phosphatase activity"/>
    <property type="evidence" value="ECO:0007669"/>
    <property type="project" value="UniProtKB-EC"/>
</dbReference>
<dbReference type="Gene3D" id="2.60.40.10">
    <property type="entry name" value="Immunoglobulins"/>
    <property type="match status" value="4"/>
</dbReference>
<evidence type="ECO:0000256" key="19">
    <source>
        <dbReference type="SAM" id="Phobius"/>
    </source>
</evidence>
<feature type="domain" description="Ig-like" evidence="21">
    <location>
        <begin position="145"/>
        <end position="229"/>
    </location>
</feature>
<keyword evidence="17" id="KW-0067">ATP-binding</keyword>
<organism evidence="22 23">
    <name type="scientific">Dimorphilus gyrociliatus</name>
    <dbReference type="NCBI Taxonomy" id="2664684"/>
    <lineage>
        <taxon>Eukaryota</taxon>
        <taxon>Metazoa</taxon>
        <taxon>Spiralia</taxon>
        <taxon>Lophotrochozoa</taxon>
        <taxon>Annelida</taxon>
        <taxon>Polychaeta</taxon>
        <taxon>Polychaeta incertae sedis</taxon>
        <taxon>Dinophilidae</taxon>
        <taxon>Dimorphilus</taxon>
    </lineage>
</organism>
<keyword evidence="12" id="KW-0325">Glycoprotein</keyword>
<dbReference type="InterPro" id="IPR013783">
    <property type="entry name" value="Ig-like_fold"/>
</dbReference>
<evidence type="ECO:0000256" key="10">
    <source>
        <dbReference type="ARBA" id="ARBA00023157"/>
    </source>
</evidence>
<evidence type="ECO:0000256" key="12">
    <source>
        <dbReference type="ARBA" id="ARBA00023180"/>
    </source>
</evidence>
<keyword evidence="11" id="KW-0675">Receptor</keyword>
<evidence type="ECO:0000256" key="17">
    <source>
        <dbReference type="PIRSR" id="PIRSR000615-2"/>
    </source>
</evidence>
<evidence type="ECO:0000256" key="4">
    <source>
        <dbReference type="ARBA" id="ARBA00022729"/>
    </source>
</evidence>
<evidence type="ECO:0000256" key="14">
    <source>
        <dbReference type="ARBA" id="ARBA00051243"/>
    </source>
</evidence>
<evidence type="ECO:0000256" key="3">
    <source>
        <dbReference type="ARBA" id="ARBA00022692"/>
    </source>
</evidence>
<keyword evidence="5" id="KW-0677">Repeat</keyword>
<dbReference type="SMART" id="SM00408">
    <property type="entry name" value="IGc2"/>
    <property type="match status" value="3"/>
</dbReference>
<keyword evidence="10" id="KW-1015">Disulfide bond</keyword>
<keyword evidence="6" id="KW-0378">Hydrolase</keyword>
<feature type="domain" description="Protein kinase" evidence="20">
    <location>
        <begin position="536"/>
        <end position="804"/>
    </location>
</feature>
<evidence type="ECO:0000313" key="23">
    <source>
        <dbReference type="Proteomes" id="UP000549394"/>
    </source>
</evidence>
<evidence type="ECO:0000256" key="6">
    <source>
        <dbReference type="ARBA" id="ARBA00022801"/>
    </source>
</evidence>
<keyword evidence="8 19" id="KW-1133">Transmembrane helix</keyword>
<dbReference type="PANTHER" id="PTHR24416:SF573">
    <property type="entry name" value="INACTIVE TYROSINE-PROTEIN KINASE 7"/>
    <property type="match status" value="1"/>
</dbReference>
<dbReference type="InterPro" id="IPR008266">
    <property type="entry name" value="Tyr_kinase_AS"/>
</dbReference>
<dbReference type="SMART" id="SM00409">
    <property type="entry name" value="IG"/>
    <property type="match status" value="4"/>
</dbReference>
<sequence>MAISGARGSDEGYYTCVGNSQFKKEAVFTSNLKIASRVYSTDIRPLSERLIFPPPDKDRFILVKNGEKLTIECRLPQSLPKAKLRLSRKSTDGVHYLKTEKTNYGIKIFWRKAADEAVSGEYNCEAENEAGKRNYSFFVYVISKPQFKKSTPISQRVKEGENVTFRCILLKGLNPTTKLAWMKDDVEINTLDTRFKVNSGRGELFIRDVQEYDAGSYSCKATTKSKFFQAVQSDNANLKVIIKLKFIPSFKDIYYLERSSYSSIDCKVKGSAIPTVIWRKSDNSKLPLHVYQKGDKLIFNKTEQSHSGNYTCISRLKNEKIEKTINITIVMKPKFSILPINTTVKIGSPVMLHCVAVGDPPPKVHWVHEFNKDLMKNSRFELKGNGTLSISTTYMQDAGKYTCWAGNTGGLSHAIVYLHVSSEDENSRASKFSMMKTIIIAVCSAVAYLAVVIGLTVYCSLRLVKRRNASKLPEDKQDGAECTELIEKPNNVHSIQTVGSIIKSDLNDSRSHASSHQSQSTATTSGYSKLLLRHNLQTIGLLGKSTFGEVLLAKSRTQDYSDTLVVVKSLLSSDEYHGQMFRSEIELFSRVSHDNVSKILAVSKDTEPHFFIMQYLEWGMLSAYLVALRRDSTSTTSPLTYGQQLAMCHQVSLGLEHIASLRMVHGDVAARNILLSPSLRLKVSTIALSRDAHAQDYYIIREKPVPIRWMAPEGLTPAELSTKSDVFSFGVFVWEVFTLGLIPHTHLANEEVLQALEAGTLILDPLQHCPLSTVIERCTMHQPVLRPSFSEISSILADMTKDCH</sequence>
<dbReference type="Pfam" id="PF07679">
    <property type="entry name" value="I-set"/>
    <property type="match status" value="1"/>
</dbReference>
<evidence type="ECO:0000256" key="15">
    <source>
        <dbReference type="ARBA" id="ARBA00051722"/>
    </source>
</evidence>
<dbReference type="InterPro" id="IPR050122">
    <property type="entry name" value="RTK"/>
</dbReference>
<proteinExistence type="inferred from homology"/>
<dbReference type="GO" id="GO:0005524">
    <property type="term" value="F:ATP binding"/>
    <property type="evidence" value="ECO:0007669"/>
    <property type="project" value="UniProtKB-KW"/>
</dbReference>
<dbReference type="PROSITE" id="PS50835">
    <property type="entry name" value="IG_LIKE"/>
    <property type="match status" value="3"/>
</dbReference>
<dbReference type="InterPro" id="IPR013151">
    <property type="entry name" value="Immunoglobulin_dom"/>
</dbReference>